<feature type="transmembrane region" description="Helical" evidence="14">
    <location>
        <begin position="279"/>
        <end position="303"/>
    </location>
</feature>
<dbReference type="PRINTS" id="PR00120">
    <property type="entry name" value="HATPASE"/>
</dbReference>
<dbReference type="PANTHER" id="PTHR43079:SF1">
    <property type="entry name" value="CADMIUM_ZINC-TRANSPORTING ATPASE HMA1, CHLOROPLASTIC-RELATED"/>
    <property type="match status" value="1"/>
</dbReference>
<dbReference type="InterPro" id="IPR018303">
    <property type="entry name" value="ATPase_P-typ_P_site"/>
</dbReference>
<dbReference type="InterPro" id="IPR044492">
    <property type="entry name" value="P_typ_ATPase_HD_dom"/>
</dbReference>
<dbReference type="InterPro" id="IPR023298">
    <property type="entry name" value="ATPase_P-typ_TM_dom_sf"/>
</dbReference>
<evidence type="ECO:0000256" key="6">
    <source>
        <dbReference type="ARBA" id="ARBA00022723"/>
    </source>
</evidence>
<feature type="transmembrane region" description="Helical" evidence="14">
    <location>
        <begin position="252"/>
        <end position="273"/>
    </location>
</feature>
<keyword evidence="4" id="KW-0597">Phosphoprotein</keyword>
<dbReference type="PANTHER" id="PTHR43079">
    <property type="entry name" value="PROBABLE CADMIUM/ZINC-TRANSPORTING ATPASE HMA1"/>
    <property type="match status" value="1"/>
</dbReference>
<evidence type="ECO:0000259" key="15">
    <source>
        <dbReference type="Pfam" id="PF00122"/>
    </source>
</evidence>
<dbReference type="Gene3D" id="3.40.1110.10">
    <property type="entry name" value="Calcium-transporting ATPase, cytoplasmic domain N"/>
    <property type="match status" value="1"/>
</dbReference>
<accession>A0ABV9GQU4</accession>
<keyword evidence="11 14" id="KW-1133">Transmembrane helix</keyword>
<gene>
    <name evidence="16" type="ORF">ACFO4N_11350</name>
</gene>
<dbReference type="SFLD" id="SFLDS00003">
    <property type="entry name" value="Haloacid_Dehalogenase"/>
    <property type="match status" value="1"/>
</dbReference>
<feature type="transmembrane region" description="Helical" evidence="14">
    <location>
        <begin position="27"/>
        <end position="44"/>
    </location>
</feature>
<dbReference type="InterPro" id="IPR051949">
    <property type="entry name" value="Cation_Transport_ATPase"/>
</dbReference>
<dbReference type="InterPro" id="IPR036412">
    <property type="entry name" value="HAD-like_sf"/>
</dbReference>
<protein>
    <submittedName>
        <fullName evidence="16">Heavy metal translocating P-type ATPase</fullName>
    </submittedName>
</protein>
<dbReference type="SFLD" id="SFLDG00002">
    <property type="entry name" value="C1.7:_P-type_atpase_like"/>
    <property type="match status" value="1"/>
</dbReference>
<evidence type="ECO:0000256" key="12">
    <source>
        <dbReference type="ARBA" id="ARBA00023065"/>
    </source>
</evidence>
<comment type="caution">
    <text evidence="16">The sequence shown here is derived from an EMBL/GenBank/DDBJ whole genome shotgun (WGS) entry which is preliminary data.</text>
</comment>
<sequence length="636" mass="68530">MSDIGLARQRHLGANKNMDFLKKHGEMGAALVAGVLILTGWLVSRAGHDLWEVYLAAYIIGGFAKAKEGYEETVKNRTLNVELLMVLAAIGAACIGHWLEGAVLIFIFAVSGALESYTTNRNSKALEKLMSLQPETARLVEEGHERSVSASALTIGDTIRVKPGERVPVDGTITQGETTIDESAITGESAPVFRNQGGAVLAGTVNMSGSIFVRVDKRNTETLFSKILTLVQNAQAEKVPSQLLIEKIESRYVKGVLAFVALMLVLPPFLFGWGWSETIYRAMVMLVVASPCALVASTMPAVLSAITRGAKLGILVKGGVHLDQVAGIKAIAFDKTGTLTNGRPEVTAFFVDDSDVNERDILSDIMAIENDSTHPLASAIVAYCRQCGLSELAATPEYVQTVPGFGVQGRVHGVDYRIGKAGWIEQAKIDQFLVKHNQTPEQDATTVLIEKSGRVIGYIDLKDRMRSQAPEAIRKIQSEGIQTVMLTGDHARVADAIAKEVGVADYISDCLPEHKVHHLKKLKEKYGDVAMIGDGINDTPALATATLGIAMGGGTDAALETADVVLMKNDLLKITDLVRLSKKMNRIIKQNIIFSIAMIVFLIINNLLGDLSMTLGVIGHEGSTILVILNGLRLLK</sequence>
<dbReference type="InterPro" id="IPR001757">
    <property type="entry name" value="P_typ_ATPase"/>
</dbReference>
<evidence type="ECO:0000256" key="2">
    <source>
        <dbReference type="ARBA" id="ARBA00006024"/>
    </source>
</evidence>
<evidence type="ECO:0000256" key="5">
    <source>
        <dbReference type="ARBA" id="ARBA00022692"/>
    </source>
</evidence>
<reference evidence="17" key="1">
    <citation type="journal article" date="2019" name="Int. J. Syst. Evol. Microbiol.">
        <title>The Global Catalogue of Microorganisms (GCM) 10K type strain sequencing project: providing services to taxonomists for standard genome sequencing and annotation.</title>
        <authorList>
            <consortium name="The Broad Institute Genomics Platform"/>
            <consortium name="The Broad Institute Genome Sequencing Center for Infectious Disease"/>
            <person name="Wu L."/>
            <person name="Ma J."/>
        </authorList>
    </citation>
    <scope>NUCLEOTIDE SEQUENCE [LARGE SCALE GENOMIC DNA]</scope>
    <source>
        <strain evidence="17">CGMCC 1.16306</strain>
    </source>
</reference>
<comment type="similarity">
    <text evidence="2 14">Belongs to the cation transport ATPase (P-type) (TC 3.A.3) family. Type IB subfamily.</text>
</comment>
<dbReference type="Gene3D" id="3.40.50.1000">
    <property type="entry name" value="HAD superfamily/HAD-like"/>
    <property type="match status" value="1"/>
</dbReference>
<keyword evidence="5 14" id="KW-0812">Transmembrane</keyword>
<organism evidence="16 17">
    <name type="scientific">Camelliibacillus cellulosilyticus</name>
    <dbReference type="NCBI Taxonomy" id="2174486"/>
    <lineage>
        <taxon>Bacteria</taxon>
        <taxon>Bacillati</taxon>
        <taxon>Bacillota</taxon>
        <taxon>Bacilli</taxon>
        <taxon>Bacillales</taxon>
        <taxon>Sporolactobacillaceae</taxon>
        <taxon>Camelliibacillus</taxon>
    </lineage>
</organism>
<name>A0ABV9GQU4_9BACL</name>
<feature type="transmembrane region" description="Helical" evidence="14">
    <location>
        <begin position="592"/>
        <end position="609"/>
    </location>
</feature>
<dbReference type="SUPFAM" id="SSF56784">
    <property type="entry name" value="HAD-like"/>
    <property type="match status" value="1"/>
</dbReference>
<dbReference type="Proteomes" id="UP001596022">
    <property type="component" value="Unassembled WGS sequence"/>
</dbReference>
<dbReference type="PROSITE" id="PS00154">
    <property type="entry name" value="ATPASE_E1_E2"/>
    <property type="match status" value="1"/>
</dbReference>
<dbReference type="InterPro" id="IPR027256">
    <property type="entry name" value="P-typ_ATPase_IB"/>
</dbReference>
<dbReference type="SUPFAM" id="SSF81653">
    <property type="entry name" value="Calcium ATPase, transduction domain A"/>
    <property type="match status" value="1"/>
</dbReference>
<evidence type="ECO:0000313" key="16">
    <source>
        <dbReference type="EMBL" id="MFC4619308.1"/>
    </source>
</evidence>
<keyword evidence="17" id="KW-1185">Reference proteome</keyword>
<evidence type="ECO:0000313" key="17">
    <source>
        <dbReference type="Proteomes" id="UP001596022"/>
    </source>
</evidence>
<dbReference type="Pfam" id="PF00702">
    <property type="entry name" value="Hydrolase"/>
    <property type="match status" value="1"/>
</dbReference>
<keyword evidence="10" id="KW-1278">Translocase</keyword>
<dbReference type="Gene3D" id="2.70.150.10">
    <property type="entry name" value="Calcium-transporting ATPase, cytoplasmic transduction domain A"/>
    <property type="match status" value="1"/>
</dbReference>
<dbReference type="NCBIfam" id="TIGR01494">
    <property type="entry name" value="ATPase_P-type"/>
    <property type="match status" value="1"/>
</dbReference>
<proteinExistence type="inferred from homology"/>
<feature type="transmembrane region" description="Helical" evidence="14">
    <location>
        <begin position="83"/>
        <end position="114"/>
    </location>
</feature>
<feature type="domain" description="P-type ATPase A" evidence="15">
    <location>
        <begin position="132"/>
        <end position="232"/>
    </location>
</feature>
<keyword evidence="8 14" id="KW-0067">ATP-binding</keyword>
<dbReference type="InterPro" id="IPR008250">
    <property type="entry name" value="ATPase_P-typ_transduc_dom_A_sf"/>
</dbReference>
<keyword evidence="13 14" id="KW-0472">Membrane</keyword>
<dbReference type="NCBIfam" id="TIGR01525">
    <property type="entry name" value="ATPase-IB_hvy"/>
    <property type="match status" value="1"/>
</dbReference>
<dbReference type="PRINTS" id="PR00119">
    <property type="entry name" value="CATATPASE"/>
</dbReference>
<dbReference type="RefSeq" id="WP_376846405.1">
    <property type="nucleotide sequence ID" value="NZ_JBHSFW010000007.1"/>
</dbReference>
<dbReference type="InterPro" id="IPR023214">
    <property type="entry name" value="HAD_sf"/>
</dbReference>
<comment type="subcellular location">
    <subcellularLocation>
        <location evidence="14">Cell membrane</location>
    </subcellularLocation>
    <subcellularLocation>
        <location evidence="1">Membrane</location>
        <topology evidence="1">Multi-pass membrane protein</topology>
    </subcellularLocation>
</comment>
<evidence type="ECO:0000256" key="13">
    <source>
        <dbReference type="ARBA" id="ARBA00023136"/>
    </source>
</evidence>
<evidence type="ECO:0000256" key="9">
    <source>
        <dbReference type="ARBA" id="ARBA00022842"/>
    </source>
</evidence>
<keyword evidence="9" id="KW-0460">Magnesium</keyword>
<dbReference type="InterPro" id="IPR023299">
    <property type="entry name" value="ATPase_P-typ_cyto_dom_N"/>
</dbReference>
<dbReference type="SUPFAM" id="SSF81665">
    <property type="entry name" value="Calcium ATPase, transmembrane domain M"/>
    <property type="match status" value="1"/>
</dbReference>
<evidence type="ECO:0000256" key="7">
    <source>
        <dbReference type="ARBA" id="ARBA00022741"/>
    </source>
</evidence>
<evidence type="ECO:0000256" key="8">
    <source>
        <dbReference type="ARBA" id="ARBA00022840"/>
    </source>
</evidence>
<evidence type="ECO:0000256" key="14">
    <source>
        <dbReference type="RuleBase" id="RU362081"/>
    </source>
</evidence>
<dbReference type="Pfam" id="PF00122">
    <property type="entry name" value="E1-E2_ATPase"/>
    <property type="match status" value="1"/>
</dbReference>
<keyword evidence="3" id="KW-0813">Transport</keyword>
<dbReference type="SFLD" id="SFLDF00027">
    <property type="entry name" value="p-type_atpase"/>
    <property type="match status" value="1"/>
</dbReference>
<evidence type="ECO:0000256" key="1">
    <source>
        <dbReference type="ARBA" id="ARBA00004141"/>
    </source>
</evidence>
<dbReference type="PROSITE" id="PS01229">
    <property type="entry name" value="COF_2"/>
    <property type="match status" value="1"/>
</dbReference>
<evidence type="ECO:0000256" key="10">
    <source>
        <dbReference type="ARBA" id="ARBA00022967"/>
    </source>
</evidence>
<feature type="transmembrane region" description="Helical" evidence="14">
    <location>
        <begin position="615"/>
        <end position="635"/>
    </location>
</feature>
<keyword evidence="6 14" id="KW-0479">Metal-binding</keyword>
<dbReference type="EMBL" id="JBHSFW010000007">
    <property type="protein sequence ID" value="MFC4619308.1"/>
    <property type="molecule type" value="Genomic_DNA"/>
</dbReference>
<keyword evidence="14" id="KW-1003">Cell membrane</keyword>
<evidence type="ECO:0000256" key="4">
    <source>
        <dbReference type="ARBA" id="ARBA00022553"/>
    </source>
</evidence>
<evidence type="ECO:0000256" key="11">
    <source>
        <dbReference type="ARBA" id="ARBA00022989"/>
    </source>
</evidence>
<keyword evidence="7 14" id="KW-0547">Nucleotide-binding</keyword>
<evidence type="ECO:0000256" key="3">
    <source>
        <dbReference type="ARBA" id="ARBA00022448"/>
    </source>
</evidence>
<dbReference type="CDD" id="cd07551">
    <property type="entry name" value="P-type_ATPase_HM_ZosA_PfeT-like"/>
    <property type="match status" value="1"/>
</dbReference>
<dbReference type="InterPro" id="IPR059000">
    <property type="entry name" value="ATPase_P-type_domA"/>
</dbReference>
<keyword evidence="12" id="KW-0406">Ion transport</keyword>